<reference evidence="4" key="1">
    <citation type="journal article" date="2005" name="Nature">
        <title>The map-based sequence of the rice genome.</title>
        <authorList>
            <consortium name="International rice genome sequencing project (IRGSP)"/>
            <person name="Matsumoto T."/>
            <person name="Wu J."/>
            <person name="Kanamori H."/>
            <person name="Katayose Y."/>
            <person name="Fujisawa M."/>
            <person name="Namiki N."/>
            <person name="Mizuno H."/>
            <person name="Yamamoto K."/>
            <person name="Antonio B.A."/>
            <person name="Baba T."/>
            <person name="Sakata K."/>
            <person name="Nagamura Y."/>
            <person name="Aoki H."/>
            <person name="Arikawa K."/>
            <person name="Arita K."/>
            <person name="Bito T."/>
            <person name="Chiden Y."/>
            <person name="Fujitsuka N."/>
            <person name="Fukunaka R."/>
            <person name="Hamada M."/>
            <person name="Harada C."/>
            <person name="Hayashi A."/>
            <person name="Hijishita S."/>
            <person name="Honda M."/>
            <person name="Hosokawa S."/>
            <person name="Ichikawa Y."/>
            <person name="Idonuma A."/>
            <person name="Iijima M."/>
            <person name="Ikeda M."/>
            <person name="Ikeno M."/>
            <person name="Ito K."/>
            <person name="Ito S."/>
            <person name="Ito T."/>
            <person name="Ito Y."/>
            <person name="Ito Y."/>
            <person name="Iwabuchi A."/>
            <person name="Kamiya K."/>
            <person name="Karasawa W."/>
            <person name="Kurita K."/>
            <person name="Katagiri S."/>
            <person name="Kikuta A."/>
            <person name="Kobayashi H."/>
            <person name="Kobayashi N."/>
            <person name="Machita K."/>
            <person name="Maehara T."/>
            <person name="Masukawa M."/>
            <person name="Mizubayashi T."/>
            <person name="Mukai Y."/>
            <person name="Nagasaki H."/>
            <person name="Nagata Y."/>
            <person name="Naito S."/>
            <person name="Nakashima M."/>
            <person name="Nakama Y."/>
            <person name="Nakamichi Y."/>
            <person name="Nakamura M."/>
            <person name="Meguro A."/>
            <person name="Negishi M."/>
            <person name="Ohta I."/>
            <person name="Ohta T."/>
            <person name="Okamoto M."/>
            <person name="Ono N."/>
            <person name="Saji S."/>
            <person name="Sakaguchi M."/>
            <person name="Sakai K."/>
            <person name="Shibata M."/>
            <person name="Shimokawa T."/>
            <person name="Song J."/>
            <person name="Takazaki Y."/>
            <person name="Terasawa K."/>
            <person name="Tsugane M."/>
            <person name="Tsuji K."/>
            <person name="Ueda S."/>
            <person name="Waki K."/>
            <person name="Yamagata H."/>
            <person name="Yamamoto M."/>
            <person name="Yamamoto S."/>
            <person name="Yamane H."/>
            <person name="Yoshiki S."/>
            <person name="Yoshihara R."/>
            <person name="Yukawa K."/>
            <person name="Zhong H."/>
            <person name="Yano M."/>
            <person name="Yuan Q."/>
            <person name="Ouyang S."/>
            <person name="Liu J."/>
            <person name="Jones K.M."/>
            <person name="Gansberger K."/>
            <person name="Moffat K."/>
            <person name="Hill J."/>
            <person name="Bera J."/>
            <person name="Fadrosh D."/>
            <person name="Jin S."/>
            <person name="Johri S."/>
            <person name="Kim M."/>
            <person name="Overton L."/>
            <person name="Reardon M."/>
            <person name="Tsitrin T."/>
            <person name="Vuong H."/>
            <person name="Weaver B."/>
            <person name="Ciecko A."/>
            <person name="Tallon L."/>
            <person name="Jackson J."/>
            <person name="Pai G."/>
            <person name="Aken S.V."/>
            <person name="Utterback T."/>
            <person name="Reidmuller S."/>
            <person name="Feldblyum T."/>
            <person name="Hsiao J."/>
            <person name="Zismann V."/>
            <person name="Iobst S."/>
            <person name="de Vazeille A.R."/>
            <person name="Buell C.R."/>
            <person name="Ying K."/>
            <person name="Li Y."/>
            <person name="Lu T."/>
            <person name="Huang Y."/>
            <person name="Zhao Q."/>
            <person name="Feng Q."/>
            <person name="Zhang L."/>
            <person name="Zhu J."/>
            <person name="Weng Q."/>
            <person name="Mu J."/>
            <person name="Lu Y."/>
            <person name="Fan D."/>
            <person name="Liu Y."/>
            <person name="Guan J."/>
            <person name="Zhang Y."/>
            <person name="Yu S."/>
            <person name="Liu X."/>
            <person name="Zhang Y."/>
            <person name="Hong G."/>
            <person name="Han B."/>
            <person name="Choisne N."/>
            <person name="Demange N."/>
            <person name="Orjeda G."/>
            <person name="Samain S."/>
            <person name="Cattolico L."/>
            <person name="Pelletier E."/>
            <person name="Couloux A."/>
            <person name="Segurens B."/>
            <person name="Wincker P."/>
            <person name="D'Hont A."/>
            <person name="Scarpelli C."/>
            <person name="Weissenbach J."/>
            <person name="Salanoubat M."/>
            <person name="Quetier F."/>
            <person name="Yu Y."/>
            <person name="Kim H.R."/>
            <person name="Rambo T."/>
            <person name="Currie J."/>
            <person name="Collura K."/>
            <person name="Luo M."/>
            <person name="Yang T."/>
            <person name="Ammiraju J.S.S."/>
            <person name="Engler F."/>
            <person name="Soderlund C."/>
            <person name="Wing R.A."/>
            <person name="Palmer L.E."/>
            <person name="de la Bastide M."/>
            <person name="Spiegel L."/>
            <person name="Nascimento L."/>
            <person name="Zutavern T."/>
            <person name="O'Shaughnessy A."/>
            <person name="Dike S."/>
            <person name="Dedhia N."/>
            <person name="Preston R."/>
            <person name="Balija V."/>
            <person name="McCombie W.R."/>
            <person name="Chow T."/>
            <person name="Chen H."/>
            <person name="Chung M."/>
            <person name="Chen C."/>
            <person name="Shaw J."/>
            <person name="Wu H."/>
            <person name="Hsiao K."/>
            <person name="Chao Y."/>
            <person name="Chu M."/>
            <person name="Cheng C."/>
            <person name="Hour A."/>
            <person name="Lee P."/>
            <person name="Lin S."/>
            <person name="Lin Y."/>
            <person name="Liou J."/>
            <person name="Liu S."/>
            <person name="Hsing Y."/>
            <person name="Raghuvanshi S."/>
            <person name="Mohanty A."/>
            <person name="Bharti A.K."/>
            <person name="Gaur A."/>
            <person name="Gupta V."/>
            <person name="Kumar D."/>
            <person name="Ravi V."/>
            <person name="Vij S."/>
            <person name="Kapur A."/>
            <person name="Khurana P."/>
            <person name="Khurana P."/>
            <person name="Khurana J.P."/>
            <person name="Tyagi A.K."/>
            <person name="Gaikwad K."/>
            <person name="Singh A."/>
            <person name="Dalal V."/>
            <person name="Srivastava S."/>
            <person name="Dixit A."/>
            <person name="Pal A.K."/>
            <person name="Ghazi I.A."/>
            <person name="Yadav M."/>
            <person name="Pandit A."/>
            <person name="Bhargava A."/>
            <person name="Sureshbabu K."/>
            <person name="Batra K."/>
            <person name="Sharma T.R."/>
            <person name="Mohapatra T."/>
            <person name="Singh N.K."/>
            <person name="Messing J."/>
            <person name="Nelson A.B."/>
            <person name="Fuks G."/>
            <person name="Kavchok S."/>
            <person name="Keizer G."/>
            <person name="Linton E."/>
            <person name="Llaca V."/>
            <person name="Song R."/>
            <person name="Tanyolac B."/>
            <person name="Young S."/>
            <person name="Ho-Il K."/>
            <person name="Hahn J.H."/>
            <person name="Sangsakoo G."/>
            <person name="Vanavichit A."/>
            <person name="de Mattos Luiz.A.T."/>
            <person name="Zimmer P.D."/>
            <person name="Malone G."/>
            <person name="Dellagostin O."/>
            <person name="de Oliveira A.C."/>
            <person name="Bevan M."/>
            <person name="Bancroft I."/>
            <person name="Minx P."/>
            <person name="Cordum H."/>
            <person name="Wilson R."/>
            <person name="Cheng Z."/>
            <person name="Jin W."/>
            <person name="Jiang J."/>
            <person name="Leong S.A."/>
            <person name="Iwama H."/>
            <person name="Gojobori T."/>
            <person name="Itoh T."/>
            <person name="Niimura Y."/>
            <person name="Fujii Y."/>
            <person name="Habara T."/>
            <person name="Sakai H."/>
            <person name="Sato Y."/>
            <person name="Wilson G."/>
            <person name="Kumar K."/>
            <person name="McCouch S."/>
            <person name="Juretic N."/>
            <person name="Hoen D."/>
            <person name="Wright S."/>
            <person name="Bruskiewich R."/>
            <person name="Bureau T."/>
            <person name="Miyao A."/>
            <person name="Hirochika H."/>
            <person name="Nishikawa T."/>
            <person name="Kadowaki K."/>
            <person name="Sugiura M."/>
            <person name="Burr B."/>
            <person name="Sasaki T."/>
        </authorList>
    </citation>
    <scope>NUCLEOTIDE SEQUENCE [LARGE SCALE GENOMIC DNA]</scope>
    <source>
        <strain evidence="4">cv. Nipponbare</strain>
    </source>
</reference>
<reference evidence="3 4" key="3">
    <citation type="journal article" date="2013" name="Rice">
        <title>Improvement of the Oryza sativa Nipponbare reference genome using next generation sequence and optical map data.</title>
        <authorList>
            <person name="Kawahara Y."/>
            <person name="de la Bastide M."/>
            <person name="Hamilton J.P."/>
            <person name="Kanamori H."/>
            <person name="McCombie W.R."/>
            <person name="Ouyang S."/>
            <person name="Schwartz D.C."/>
            <person name="Tanaka T."/>
            <person name="Wu J."/>
            <person name="Zhou S."/>
            <person name="Childs K.L."/>
            <person name="Davidson R.M."/>
            <person name="Lin H."/>
            <person name="Quesada-Ocampo L."/>
            <person name="Vaillancourt B."/>
            <person name="Sakai H."/>
            <person name="Lee S.S."/>
            <person name="Kim J."/>
            <person name="Numa H."/>
            <person name="Itoh T."/>
            <person name="Buell C.R."/>
            <person name="Matsumoto T."/>
        </authorList>
    </citation>
    <scope>NUCLEOTIDE SEQUENCE [LARGE SCALE GENOMIC DNA]</scope>
    <source>
        <strain evidence="4">cv. Nipponbare</strain>
    </source>
</reference>
<dbReference type="EMBL" id="AP014961">
    <property type="protein sequence ID" value="BAS95167.1"/>
    <property type="molecule type" value="Genomic_DNA"/>
</dbReference>
<dbReference type="PaxDb" id="39947-A0A0P0WPV9"/>
<proteinExistence type="predicted"/>
<dbReference type="FunCoup" id="A0A0P0WPV9">
    <property type="interactions" value="200"/>
</dbReference>
<accession>A0A0P0WPV9</accession>
<sequence length="121" mass="12557">MDRSLSTSLLLVLAHFIIIFAHLLDARTLGDAYQPHVHASSSSAAALRLWSSADADGGALAKSSPRAPPPPRSSHSPTPRWHDGDGAPARWPAAAAPPPPFAGDVVGQPVLSPSRPAVYTA</sequence>
<feature type="region of interest" description="Disordered" evidence="1">
    <location>
        <begin position="56"/>
        <end position="121"/>
    </location>
</feature>
<gene>
    <name evidence="3" type="ordered locus">Os05g0546100</name>
    <name evidence="3" type="ORF">OSNPB_050546100</name>
</gene>
<evidence type="ECO:0000313" key="3">
    <source>
        <dbReference type="EMBL" id="BAS95167.1"/>
    </source>
</evidence>
<evidence type="ECO:0000313" key="4">
    <source>
        <dbReference type="Proteomes" id="UP000059680"/>
    </source>
</evidence>
<evidence type="ECO:0000256" key="1">
    <source>
        <dbReference type="SAM" id="MobiDB-lite"/>
    </source>
</evidence>
<dbReference type="AlphaFoldDB" id="A0A0P0WPV9"/>
<organism evidence="3 4">
    <name type="scientific">Oryza sativa subsp. japonica</name>
    <name type="common">Rice</name>
    <dbReference type="NCBI Taxonomy" id="39947"/>
    <lineage>
        <taxon>Eukaryota</taxon>
        <taxon>Viridiplantae</taxon>
        <taxon>Streptophyta</taxon>
        <taxon>Embryophyta</taxon>
        <taxon>Tracheophyta</taxon>
        <taxon>Spermatophyta</taxon>
        <taxon>Magnoliopsida</taxon>
        <taxon>Liliopsida</taxon>
        <taxon>Poales</taxon>
        <taxon>Poaceae</taxon>
        <taxon>BOP clade</taxon>
        <taxon>Oryzoideae</taxon>
        <taxon>Oryzeae</taxon>
        <taxon>Oryzinae</taxon>
        <taxon>Oryza</taxon>
        <taxon>Oryza sativa</taxon>
    </lineage>
</organism>
<name>A0A0P0WPV9_ORYSJ</name>
<protein>
    <submittedName>
        <fullName evidence="3">Os05g0546100 protein</fullName>
    </submittedName>
</protein>
<keyword evidence="4" id="KW-1185">Reference proteome</keyword>
<feature type="chain" id="PRO_5006056825" evidence="2">
    <location>
        <begin position="27"/>
        <end position="121"/>
    </location>
</feature>
<reference evidence="3 4" key="2">
    <citation type="journal article" date="2013" name="Plant Cell Physiol.">
        <title>Rice Annotation Project Database (RAP-DB): an integrative and interactive database for rice genomics.</title>
        <authorList>
            <person name="Sakai H."/>
            <person name="Lee S.S."/>
            <person name="Tanaka T."/>
            <person name="Numa H."/>
            <person name="Kim J."/>
            <person name="Kawahara Y."/>
            <person name="Wakimoto H."/>
            <person name="Yang C.C."/>
            <person name="Iwamoto M."/>
            <person name="Abe T."/>
            <person name="Yamada Y."/>
            <person name="Muto A."/>
            <person name="Inokuchi H."/>
            <person name="Ikemura T."/>
            <person name="Matsumoto T."/>
            <person name="Sasaki T."/>
            <person name="Itoh T."/>
        </authorList>
    </citation>
    <scope>NUCLEOTIDE SEQUENCE [LARGE SCALE GENOMIC DNA]</scope>
    <source>
        <strain evidence="4">cv. Nipponbare</strain>
    </source>
</reference>
<evidence type="ECO:0000256" key="2">
    <source>
        <dbReference type="SAM" id="SignalP"/>
    </source>
</evidence>
<dbReference type="Proteomes" id="UP000059680">
    <property type="component" value="Chromosome 5"/>
</dbReference>
<dbReference type="InParanoid" id="A0A0P0WPV9"/>
<keyword evidence="2" id="KW-0732">Signal</keyword>
<feature type="signal peptide" evidence="2">
    <location>
        <begin position="1"/>
        <end position="26"/>
    </location>
</feature>